<dbReference type="PANTHER" id="PTHR23011:SF28">
    <property type="entry name" value="CYCLIC NUCLEOTIDE-BINDING DOMAIN CONTAINING PROTEIN"/>
    <property type="match status" value="1"/>
</dbReference>
<dbReference type="SMART" id="SM00100">
    <property type="entry name" value="cNMP"/>
    <property type="match status" value="2"/>
</dbReference>
<sequence>MRRLIFNADQVRRASTVLQKFDIRQSLTGSNNKDLIDVMVYVLQKPCEIRTSTDVFMLRSATRSIEFFNNLDSDLLHEQCCKSLKYKYLPAGHFVFKEGDIGDKFYIIISGRVQVLKDFNPNDLQASIYDHEIKQLSNGDTFGERGMDMEATRTASCRTLENSHLAYLERDSYLTILNNVKHLMKKTYFEEFANLDLFHNWKFQDIKAFYDKAFIKKYSMNACVYKEGGSLDYVYIIKKGEFKIVKTVLTSTIDLNEMFMGDFEKILLGMNHKQKTLSEIFEAKYQKRKFGNNYYKQMKKLVTIKYITSGQMFGEMELLMQNQITRTHSVYSNTDQSELYQLKVEHFEAILDKIPQIKQQWIQLSEQKNKNFMKQLLSYEKNFNDLTEAKKEIEKNINLDFLEIGTSEKPKPAKPLPRIDTEISTTRKQKFIKTQIEMQMQQQSKKKYLIKKQYQNSYFFNSTSSRMRTDEQEQEETQNEYNFVHLTCK</sequence>
<dbReference type="EMBL" id="CAJJDM010000068">
    <property type="protein sequence ID" value="CAD8081770.1"/>
    <property type="molecule type" value="Genomic_DNA"/>
</dbReference>
<proteinExistence type="predicted"/>
<keyword evidence="1" id="KW-0175">Coiled coil</keyword>
<evidence type="ECO:0000259" key="2">
    <source>
        <dbReference type="PROSITE" id="PS50042"/>
    </source>
</evidence>
<evidence type="ECO:0000256" key="1">
    <source>
        <dbReference type="SAM" id="Coils"/>
    </source>
</evidence>
<dbReference type="Pfam" id="PF00027">
    <property type="entry name" value="cNMP_binding"/>
    <property type="match status" value="1"/>
</dbReference>
<protein>
    <recommendedName>
        <fullName evidence="2">Cyclic nucleotide-binding domain-containing protein</fullName>
    </recommendedName>
</protein>
<feature type="domain" description="Cyclic nucleotide-binding" evidence="2">
    <location>
        <begin position="67"/>
        <end position="194"/>
    </location>
</feature>
<dbReference type="PROSITE" id="PS50042">
    <property type="entry name" value="CNMP_BINDING_3"/>
    <property type="match status" value="2"/>
</dbReference>
<gene>
    <name evidence="3" type="ORF">PPRIM_AZ9-3.1.T0660161</name>
</gene>
<dbReference type="CDD" id="cd00038">
    <property type="entry name" value="CAP_ED"/>
    <property type="match status" value="2"/>
</dbReference>
<evidence type="ECO:0000313" key="4">
    <source>
        <dbReference type="Proteomes" id="UP000688137"/>
    </source>
</evidence>
<dbReference type="Proteomes" id="UP000688137">
    <property type="component" value="Unassembled WGS sequence"/>
</dbReference>
<feature type="coiled-coil region" evidence="1">
    <location>
        <begin position="362"/>
        <end position="396"/>
    </location>
</feature>
<accession>A0A8S1MNH3</accession>
<dbReference type="InterPro" id="IPR000595">
    <property type="entry name" value="cNMP-bd_dom"/>
</dbReference>
<name>A0A8S1MNH3_PARPR</name>
<feature type="domain" description="Cyclic nucleotide-binding" evidence="2">
    <location>
        <begin position="197"/>
        <end position="368"/>
    </location>
</feature>
<dbReference type="AlphaFoldDB" id="A0A8S1MNH3"/>
<keyword evidence="4" id="KW-1185">Reference proteome</keyword>
<dbReference type="OMA" id="WIQLSEQ"/>
<evidence type="ECO:0000313" key="3">
    <source>
        <dbReference type="EMBL" id="CAD8081770.1"/>
    </source>
</evidence>
<organism evidence="3 4">
    <name type="scientific">Paramecium primaurelia</name>
    <dbReference type="NCBI Taxonomy" id="5886"/>
    <lineage>
        <taxon>Eukaryota</taxon>
        <taxon>Sar</taxon>
        <taxon>Alveolata</taxon>
        <taxon>Ciliophora</taxon>
        <taxon>Intramacronucleata</taxon>
        <taxon>Oligohymenophorea</taxon>
        <taxon>Peniculida</taxon>
        <taxon>Parameciidae</taxon>
        <taxon>Paramecium</taxon>
    </lineage>
</organism>
<comment type="caution">
    <text evidence="3">The sequence shown here is derived from an EMBL/GenBank/DDBJ whole genome shotgun (WGS) entry which is preliminary data.</text>
</comment>
<reference evidence="3" key="1">
    <citation type="submission" date="2021-01" db="EMBL/GenBank/DDBJ databases">
        <authorList>
            <consortium name="Genoscope - CEA"/>
            <person name="William W."/>
        </authorList>
    </citation>
    <scope>NUCLEOTIDE SEQUENCE</scope>
</reference>
<dbReference type="PANTHER" id="PTHR23011">
    <property type="entry name" value="CYCLIC NUCLEOTIDE-BINDING DOMAIN CONTAINING PROTEIN"/>
    <property type="match status" value="1"/>
</dbReference>